<evidence type="ECO:0000313" key="3">
    <source>
        <dbReference type="Proteomes" id="UP000567293"/>
    </source>
</evidence>
<feature type="transmembrane region" description="Helical" evidence="1">
    <location>
        <begin position="111"/>
        <end position="134"/>
    </location>
</feature>
<keyword evidence="3" id="KW-1185">Reference proteome</keyword>
<comment type="caution">
    <text evidence="2">The sequence shown here is derived from an EMBL/GenBank/DDBJ whole genome shotgun (WGS) entry which is preliminary data.</text>
</comment>
<keyword evidence="1" id="KW-0472">Membrane</keyword>
<evidence type="ECO:0000256" key="1">
    <source>
        <dbReference type="SAM" id="Phobius"/>
    </source>
</evidence>
<feature type="transmembrane region" description="Helical" evidence="1">
    <location>
        <begin position="6"/>
        <end position="26"/>
    </location>
</feature>
<reference evidence="2" key="1">
    <citation type="submission" date="2020-06" db="EMBL/GenBank/DDBJ databases">
        <title>Legume-microbial interactions unlock mineral nutrients during tropical forest succession.</title>
        <authorList>
            <person name="Epihov D.Z."/>
        </authorList>
    </citation>
    <scope>NUCLEOTIDE SEQUENCE [LARGE SCALE GENOMIC DNA]</scope>
    <source>
        <strain evidence="2">Pan2503</strain>
    </source>
</reference>
<feature type="transmembrane region" description="Helical" evidence="1">
    <location>
        <begin position="79"/>
        <end position="99"/>
    </location>
</feature>
<dbReference type="AlphaFoldDB" id="A0A7V8T0F6"/>
<sequence>MHTEVILLPIFCTLIGFVIWTIFSTIRRYKIANLQAGMQTKLLEKFGSGQELLAYVQSDAGRGFLESLTMEQRTPYGRILGAAQVGVILVLVSFAFLFLRGRVAGAEEGFLVLGTITLCLGVGFGLSAALSYYLSKSFGLLTERTAHRP</sequence>
<accession>A0A7V8T0F6</accession>
<gene>
    <name evidence="2" type="ORF">HRJ53_27220</name>
</gene>
<dbReference type="EMBL" id="JACDQQ010002636">
    <property type="protein sequence ID" value="MBA0088697.1"/>
    <property type="molecule type" value="Genomic_DNA"/>
</dbReference>
<protein>
    <submittedName>
        <fullName evidence="2">Uncharacterized protein</fullName>
    </submittedName>
</protein>
<evidence type="ECO:0000313" key="2">
    <source>
        <dbReference type="EMBL" id="MBA0088697.1"/>
    </source>
</evidence>
<keyword evidence="1" id="KW-1133">Transmembrane helix</keyword>
<keyword evidence="1" id="KW-0812">Transmembrane</keyword>
<organism evidence="2 3">
    <name type="scientific">Candidatus Acidiferrum panamense</name>
    <dbReference type="NCBI Taxonomy" id="2741543"/>
    <lineage>
        <taxon>Bacteria</taxon>
        <taxon>Pseudomonadati</taxon>
        <taxon>Acidobacteriota</taxon>
        <taxon>Terriglobia</taxon>
        <taxon>Candidatus Acidiferrales</taxon>
        <taxon>Candidatus Acidiferrum</taxon>
    </lineage>
</organism>
<dbReference type="Proteomes" id="UP000567293">
    <property type="component" value="Unassembled WGS sequence"/>
</dbReference>
<proteinExistence type="predicted"/>
<name>A0A7V8T0F6_9BACT</name>